<evidence type="ECO:0000313" key="1">
    <source>
        <dbReference type="EMBL" id="EDL96905.1"/>
    </source>
</evidence>
<accession>A6JJN9</accession>
<protein>
    <submittedName>
        <fullName evidence="1">RCG61070</fullName>
    </submittedName>
</protein>
<organism evidence="1 2">
    <name type="scientific">Rattus norvegicus</name>
    <name type="common">Rat</name>
    <dbReference type="NCBI Taxonomy" id="10116"/>
    <lineage>
        <taxon>Eukaryota</taxon>
        <taxon>Metazoa</taxon>
        <taxon>Chordata</taxon>
        <taxon>Craniata</taxon>
        <taxon>Vertebrata</taxon>
        <taxon>Euteleostomi</taxon>
        <taxon>Mammalia</taxon>
        <taxon>Eutheria</taxon>
        <taxon>Euarchontoglires</taxon>
        <taxon>Glires</taxon>
        <taxon>Rodentia</taxon>
        <taxon>Myomorpha</taxon>
        <taxon>Muroidea</taxon>
        <taxon>Muridae</taxon>
        <taxon>Murinae</taxon>
        <taxon>Rattus</taxon>
    </lineage>
</organism>
<sequence>MGCNLPTLPSRGLISRHKGQSIKGARTLHLCLHMDKKPRLP</sequence>
<evidence type="ECO:0000313" key="2">
    <source>
        <dbReference type="Proteomes" id="UP000234681"/>
    </source>
</evidence>
<dbReference type="AlphaFoldDB" id="A6JJN9"/>
<dbReference type="EMBL" id="CH473988">
    <property type="protein sequence ID" value="EDL96905.1"/>
    <property type="molecule type" value="Genomic_DNA"/>
</dbReference>
<reference evidence="2" key="1">
    <citation type="submission" date="2005-09" db="EMBL/GenBank/DDBJ databases">
        <authorList>
            <person name="Mural R.J."/>
            <person name="Li P.W."/>
            <person name="Adams M.D."/>
            <person name="Amanatides P.G."/>
            <person name="Baden-Tillson H."/>
            <person name="Barnstead M."/>
            <person name="Chin S.H."/>
            <person name="Dew I."/>
            <person name="Evans C.A."/>
            <person name="Ferriera S."/>
            <person name="Flanigan M."/>
            <person name="Fosler C."/>
            <person name="Glodek A."/>
            <person name="Gu Z."/>
            <person name="Holt R.A."/>
            <person name="Jennings D."/>
            <person name="Kraft C.L."/>
            <person name="Lu F."/>
            <person name="Nguyen T."/>
            <person name="Nusskern D.R."/>
            <person name="Pfannkoch C.M."/>
            <person name="Sitter C."/>
            <person name="Sutton G.G."/>
            <person name="Venter J.C."/>
            <person name="Wang Z."/>
            <person name="Woodage T."/>
            <person name="Zheng X.H."/>
            <person name="Zhong F."/>
        </authorList>
    </citation>
    <scope>NUCLEOTIDE SEQUENCE [LARGE SCALE GENOMIC DNA]</scope>
    <source>
        <strain>BN</strain>
        <strain evidence="2">Sprague-Dawley</strain>
    </source>
</reference>
<dbReference type="Proteomes" id="UP000234681">
    <property type="component" value="Chromosome 20"/>
</dbReference>
<gene>
    <name evidence="1" type="ORF">rCG_61070</name>
</gene>
<name>A6JJN9_RAT</name>
<proteinExistence type="predicted"/>